<dbReference type="GO" id="GO:0004601">
    <property type="term" value="F:peroxidase activity"/>
    <property type="evidence" value="ECO:0007669"/>
    <property type="project" value="UniProtKB-KW"/>
</dbReference>
<accession>A0A183EH11</accession>
<evidence type="ECO:0000313" key="4">
    <source>
        <dbReference type="WBParaSite" id="GPUH_0002027701-mRNA-1"/>
    </source>
</evidence>
<dbReference type="Proteomes" id="UP000271098">
    <property type="component" value="Unassembled WGS sequence"/>
</dbReference>
<protein>
    <submittedName>
        <fullName evidence="4">Peroxidasin</fullName>
    </submittedName>
</protein>
<name>A0A183EH11_9BILA</name>
<keyword evidence="1" id="KW-0575">Peroxidase</keyword>
<dbReference type="InterPro" id="IPR019791">
    <property type="entry name" value="Haem_peroxidase_animal"/>
</dbReference>
<dbReference type="Pfam" id="PF03098">
    <property type="entry name" value="An_peroxidase"/>
    <property type="match status" value="1"/>
</dbReference>
<dbReference type="EMBL" id="UYRT01090057">
    <property type="protein sequence ID" value="VDN35637.1"/>
    <property type="molecule type" value="Genomic_DNA"/>
</dbReference>
<dbReference type="PANTHER" id="PTHR11475">
    <property type="entry name" value="OXIDASE/PEROXIDASE"/>
    <property type="match status" value="1"/>
</dbReference>
<dbReference type="InterPro" id="IPR010255">
    <property type="entry name" value="Haem_peroxidase_sf"/>
</dbReference>
<dbReference type="PROSITE" id="PS50292">
    <property type="entry name" value="PEROXIDASE_3"/>
    <property type="match status" value="1"/>
</dbReference>
<dbReference type="WBParaSite" id="GPUH_0002027701-mRNA-1">
    <property type="protein sequence ID" value="GPUH_0002027701-mRNA-1"/>
    <property type="gene ID" value="GPUH_0002027701"/>
</dbReference>
<dbReference type="Gene3D" id="1.10.640.10">
    <property type="entry name" value="Haem peroxidase domain superfamily, animal type"/>
    <property type="match status" value="1"/>
</dbReference>
<dbReference type="InterPro" id="IPR037120">
    <property type="entry name" value="Haem_peroxidase_sf_animal"/>
</dbReference>
<dbReference type="SUPFAM" id="SSF48113">
    <property type="entry name" value="Heme-dependent peroxidases"/>
    <property type="match status" value="1"/>
</dbReference>
<dbReference type="GO" id="GO:0005615">
    <property type="term" value="C:extracellular space"/>
    <property type="evidence" value="ECO:0007669"/>
    <property type="project" value="TreeGrafter"/>
</dbReference>
<dbReference type="GO" id="GO:0006979">
    <property type="term" value="P:response to oxidative stress"/>
    <property type="evidence" value="ECO:0007669"/>
    <property type="project" value="InterPro"/>
</dbReference>
<proteinExistence type="predicted"/>
<evidence type="ECO:0000256" key="1">
    <source>
        <dbReference type="ARBA" id="ARBA00022559"/>
    </source>
</evidence>
<reference evidence="4" key="1">
    <citation type="submission" date="2016-06" db="UniProtKB">
        <authorList>
            <consortium name="WormBaseParasite"/>
        </authorList>
    </citation>
    <scope>IDENTIFICATION</scope>
</reference>
<dbReference type="OrthoDB" id="823504at2759"/>
<dbReference type="PANTHER" id="PTHR11475:SF140">
    <property type="entry name" value="PEROXIDASIN HOMOLOG PXN-2"/>
    <property type="match status" value="1"/>
</dbReference>
<keyword evidence="3" id="KW-1185">Reference proteome</keyword>
<sequence length="232" mass="26572">YTEFRRWCNFSVPETWDDLANDIPDDRVRAKLKELYGHPGNIDLWVGLISERRLAGALVGPTIACILGDQFRRLRAGDRFWYENEGVFTSLQLQQIRKSSLAAVLCNSGDAIDRVQRDVFEYRGNRSMKFYESCDEIPQINLNIWQSCCEKSCFSPGSEQSMIQNRKRRAHKIYKEEGICDADGTMKNDGDVWKIDDCTTCECKEEGICDADGAMKNDGDVWKIDDCTTCEC</sequence>
<evidence type="ECO:0000313" key="3">
    <source>
        <dbReference type="Proteomes" id="UP000271098"/>
    </source>
</evidence>
<evidence type="ECO:0000313" key="2">
    <source>
        <dbReference type="EMBL" id="VDN35637.1"/>
    </source>
</evidence>
<organism evidence="4">
    <name type="scientific">Gongylonema pulchrum</name>
    <dbReference type="NCBI Taxonomy" id="637853"/>
    <lineage>
        <taxon>Eukaryota</taxon>
        <taxon>Metazoa</taxon>
        <taxon>Ecdysozoa</taxon>
        <taxon>Nematoda</taxon>
        <taxon>Chromadorea</taxon>
        <taxon>Rhabditida</taxon>
        <taxon>Spirurina</taxon>
        <taxon>Spiruromorpha</taxon>
        <taxon>Spiruroidea</taxon>
        <taxon>Gongylonematidae</taxon>
        <taxon>Gongylonema</taxon>
    </lineage>
</organism>
<dbReference type="Gene3D" id="2.10.70.10">
    <property type="entry name" value="Complement Module, domain 1"/>
    <property type="match status" value="1"/>
</dbReference>
<gene>
    <name evidence="2" type="ORF">GPUH_LOCUS20251</name>
</gene>
<dbReference type="AlphaFoldDB" id="A0A183EH11"/>
<keyword evidence="1" id="KW-0560">Oxidoreductase</keyword>
<dbReference type="GO" id="GO:0020037">
    <property type="term" value="F:heme binding"/>
    <property type="evidence" value="ECO:0007669"/>
    <property type="project" value="InterPro"/>
</dbReference>
<reference evidence="2 3" key="2">
    <citation type="submission" date="2018-11" db="EMBL/GenBank/DDBJ databases">
        <authorList>
            <consortium name="Pathogen Informatics"/>
        </authorList>
    </citation>
    <scope>NUCLEOTIDE SEQUENCE [LARGE SCALE GENOMIC DNA]</scope>
</reference>